<reference evidence="1" key="2">
    <citation type="journal article" date="2024" name="Plant">
        <title>Genomic evolution and insights into agronomic trait innovations of Sesamum species.</title>
        <authorList>
            <person name="Miao H."/>
            <person name="Wang L."/>
            <person name="Qu L."/>
            <person name="Liu H."/>
            <person name="Sun Y."/>
            <person name="Le M."/>
            <person name="Wang Q."/>
            <person name="Wei S."/>
            <person name="Zheng Y."/>
            <person name="Lin W."/>
            <person name="Duan Y."/>
            <person name="Cao H."/>
            <person name="Xiong S."/>
            <person name="Wang X."/>
            <person name="Wei L."/>
            <person name="Li C."/>
            <person name="Ma Q."/>
            <person name="Ju M."/>
            <person name="Zhao R."/>
            <person name="Li G."/>
            <person name="Mu C."/>
            <person name="Tian Q."/>
            <person name="Mei H."/>
            <person name="Zhang T."/>
            <person name="Gao T."/>
            <person name="Zhang H."/>
        </authorList>
    </citation>
    <scope>NUCLEOTIDE SEQUENCE</scope>
    <source>
        <strain evidence="1">G02</strain>
    </source>
</reference>
<dbReference type="EMBL" id="JACGWJ010000029">
    <property type="protein sequence ID" value="KAL0303448.1"/>
    <property type="molecule type" value="Genomic_DNA"/>
</dbReference>
<organism evidence="1">
    <name type="scientific">Sesamum radiatum</name>
    <name type="common">Black benniseed</name>
    <dbReference type="NCBI Taxonomy" id="300843"/>
    <lineage>
        <taxon>Eukaryota</taxon>
        <taxon>Viridiplantae</taxon>
        <taxon>Streptophyta</taxon>
        <taxon>Embryophyta</taxon>
        <taxon>Tracheophyta</taxon>
        <taxon>Spermatophyta</taxon>
        <taxon>Magnoliopsida</taxon>
        <taxon>eudicotyledons</taxon>
        <taxon>Gunneridae</taxon>
        <taxon>Pentapetalae</taxon>
        <taxon>asterids</taxon>
        <taxon>lamiids</taxon>
        <taxon>Lamiales</taxon>
        <taxon>Pedaliaceae</taxon>
        <taxon>Sesamum</taxon>
    </lineage>
</organism>
<proteinExistence type="predicted"/>
<protein>
    <submittedName>
        <fullName evidence="1">Uncharacterized protein</fullName>
    </submittedName>
</protein>
<sequence>MSLLDRVLWNIHHKADTLWVKWVNEVYLRALHFETSSRRRVTHHSFDNLPTFETEFITALGSSEAAIQRMEEWSNIKGLETSKTYEYFRPKLTKQP</sequence>
<reference evidence="1" key="1">
    <citation type="submission" date="2020-06" db="EMBL/GenBank/DDBJ databases">
        <authorList>
            <person name="Li T."/>
            <person name="Hu X."/>
            <person name="Zhang T."/>
            <person name="Song X."/>
            <person name="Zhang H."/>
            <person name="Dai N."/>
            <person name="Sheng W."/>
            <person name="Hou X."/>
            <person name="Wei L."/>
        </authorList>
    </citation>
    <scope>NUCLEOTIDE SEQUENCE</scope>
    <source>
        <strain evidence="1">G02</strain>
        <tissue evidence="1">Leaf</tissue>
    </source>
</reference>
<gene>
    <name evidence="1" type="ORF">Sradi_6212900</name>
</gene>
<accession>A0AAW2KAR0</accession>
<comment type="caution">
    <text evidence="1">The sequence shown here is derived from an EMBL/GenBank/DDBJ whole genome shotgun (WGS) entry which is preliminary data.</text>
</comment>
<name>A0AAW2KAR0_SESRA</name>
<dbReference type="AlphaFoldDB" id="A0AAW2KAR0"/>
<evidence type="ECO:0000313" key="1">
    <source>
        <dbReference type="EMBL" id="KAL0303448.1"/>
    </source>
</evidence>